<protein>
    <recommendedName>
        <fullName evidence="2">Peptidase C1A papain C-terminal domain-containing protein</fullName>
    </recommendedName>
</protein>
<keyword evidence="1" id="KW-1133">Transmembrane helix</keyword>
<organism evidence="3 4">
    <name type="scientific">Buddleja alternifolia</name>
    <dbReference type="NCBI Taxonomy" id="168488"/>
    <lineage>
        <taxon>Eukaryota</taxon>
        <taxon>Viridiplantae</taxon>
        <taxon>Streptophyta</taxon>
        <taxon>Embryophyta</taxon>
        <taxon>Tracheophyta</taxon>
        <taxon>Spermatophyta</taxon>
        <taxon>Magnoliopsida</taxon>
        <taxon>eudicotyledons</taxon>
        <taxon>Gunneridae</taxon>
        <taxon>Pentapetalae</taxon>
        <taxon>asterids</taxon>
        <taxon>lamiids</taxon>
        <taxon>Lamiales</taxon>
        <taxon>Scrophulariaceae</taxon>
        <taxon>Buddlejeae</taxon>
        <taxon>Buddleja</taxon>
    </lineage>
</organism>
<dbReference type="GO" id="GO:0008234">
    <property type="term" value="F:cysteine-type peptidase activity"/>
    <property type="evidence" value="ECO:0007669"/>
    <property type="project" value="InterPro"/>
</dbReference>
<name>A0AAV6WTZ3_9LAMI</name>
<dbReference type="EMBL" id="WHWC01000014">
    <property type="protein sequence ID" value="KAG8370403.1"/>
    <property type="molecule type" value="Genomic_DNA"/>
</dbReference>
<evidence type="ECO:0000313" key="4">
    <source>
        <dbReference type="Proteomes" id="UP000826271"/>
    </source>
</evidence>
<dbReference type="AlphaFoldDB" id="A0AAV6WTZ3"/>
<proteinExistence type="predicted"/>
<keyword evidence="4" id="KW-1185">Reference proteome</keyword>
<evidence type="ECO:0000259" key="2">
    <source>
        <dbReference type="Pfam" id="PF00112"/>
    </source>
</evidence>
<evidence type="ECO:0000313" key="3">
    <source>
        <dbReference type="EMBL" id="KAG8370403.1"/>
    </source>
</evidence>
<dbReference type="Proteomes" id="UP000826271">
    <property type="component" value="Unassembled WGS sequence"/>
</dbReference>
<accession>A0AAV6WTZ3</accession>
<reference evidence="3" key="1">
    <citation type="submission" date="2019-10" db="EMBL/GenBank/DDBJ databases">
        <authorList>
            <person name="Zhang R."/>
            <person name="Pan Y."/>
            <person name="Wang J."/>
            <person name="Ma R."/>
            <person name="Yu S."/>
        </authorList>
    </citation>
    <scope>NUCLEOTIDE SEQUENCE</scope>
    <source>
        <strain evidence="3">LA-IB0</strain>
        <tissue evidence="3">Leaf</tissue>
    </source>
</reference>
<dbReference type="SUPFAM" id="SSF54001">
    <property type="entry name" value="Cysteine proteinases"/>
    <property type="match status" value="1"/>
</dbReference>
<feature type="transmembrane region" description="Helical" evidence="1">
    <location>
        <begin position="332"/>
        <end position="355"/>
    </location>
</feature>
<sequence>MIWLIFLMRNSGYGCGKRTKDNCAAFNDLDDLIDEEFTVNYWGNQQVTCGLRGKCGRTWYLSFIDWRTKGVVTKQLVDCEPYNCVVRGGHSYLAFHFIIWNGGINSENDYPDQGRKRACNKEKNKRNVVSIDSYAFVLPNDEHKLLQLQPTEFEPMYSGYGCGKITKDNCAALNDLDDLIDEEFTVNYWGNNMSVVVQGENVKEPDIPTLLIGEQKGPLPKLNIRAQLLHAGGSHKSVPLKELIRKDSMAASSNRMSSASANLSIGKTSRRCWTPKEERVLANALKDLLTDRNARNMRYKTWPFYKDWVEIFGKDRATAVKIMKTLVTMSPFLAMLNLMRSIACQFLMLMVLVVARALKKEREKNIDENDDRFIDLISSFCDKTDQRLDDISRRIGFEHDASSSRKAVFEAFRDLGSTLDREDMILVSHLIVNNTKNMAFIL</sequence>
<dbReference type="Gene3D" id="3.90.70.10">
    <property type="entry name" value="Cysteine proteinases"/>
    <property type="match status" value="1"/>
</dbReference>
<keyword evidence="1" id="KW-0472">Membrane</keyword>
<keyword evidence="1" id="KW-0812">Transmembrane</keyword>
<evidence type="ECO:0000256" key="1">
    <source>
        <dbReference type="SAM" id="Phobius"/>
    </source>
</evidence>
<feature type="domain" description="Peptidase C1A papain C-terminal" evidence="2">
    <location>
        <begin position="73"/>
        <end position="146"/>
    </location>
</feature>
<comment type="caution">
    <text evidence="3">The sequence shown here is derived from an EMBL/GenBank/DDBJ whole genome shotgun (WGS) entry which is preliminary data.</text>
</comment>
<gene>
    <name evidence="3" type="ORF">BUALT_Bualt14G0113300</name>
</gene>
<dbReference type="Pfam" id="PF00112">
    <property type="entry name" value="Peptidase_C1"/>
    <property type="match status" value="1"/>
</dbReference>
<dbReference type="GO" id="GO:0006508">
    <property type="term" value="P:proteolysis"/>
    <property type="evidence" value="ECO:0007669"/>
    <property type="project" value="InterPro"/>
</dbReference>
<dbReference type="InterPro" id="IPR000668">
    <property type="entry name" value="Peptidase_C1A_C"/>
</dbReference>
<dbReference type="InterPro" id="IPR038765">
    <property type="entry name" value="Papain-like_cys_pep_sf"/>
</dbReference>